<evidence type="ECO:0000259" key="4">
    <source>
        <dbReference type="Pfam" id="PF16987"/>
    </source>
</evidence>
<feature type="compositionally biased region" description="Polar residues" evidence="3">
    <location>
        <begin position="693"/>
        <end position="704"/>
    </location>
</feature>
<feature type="compositionally biased region" description="Basic and acidic residues" evidence="3">
    <location>
        <begin position="705"/>
        <end position="716"/>
    </location>
</feature>
<reference evidence="5 6" key="1">
    <citation type="journal article" date="2020" name="J. Phycol.">
        <title>Comparative genome analysis reveals Cyanidiococcus gen. nov., a new extremophilic red algal genus sister to Cyanidioschyzon (Cyanidioschyzonaceae, Rhodophyta).</title>
        <authorList>
            <person name="Liu S.-L."/>
            <person name="Chiang Y.-R."/>
            <person name="Yoon H.S."/>
            <person name="Fu H.-Y."/>
        </authorList>
    </citation>
    <scope>NUCLEOTIDE SEQUENCE [LARGE SCALE GENOMIC DNA]</scope>
    <source>
        <strain evidence="5 6">THAL066</strain>
    </source>
</reference>
<feature type="region of interest" description="Disordered" evidence="3">
    <location>
        <begin position="900"/>
        <end position="935"/>
    </location>
</feature>
<keyword evidence="2" id="KW-0539">Nucleus</keyword>
<feature type="domain" description="Mediator complex subunit 15 KIX" evidence="4">
    <location>
        <begin position="7"/>
        <end position="69"/>
    </location>
</feature>
<feature type="compositionally biased region" description="Polar residues" evidence="3">
    <location>
        <begin position="900"/>
        <end position="909"/>
    </location>
</feature>
<keyword evidence="6" id="KW-1185">Reference proteome</keyword>
<feature type="region of interest" description="Disordered" evidence="3">
    <location>
        <begin position="130"/>
        <end position="154"/>
    </location>
</feature>
<feature type="compositionally biased region" description="Low complexity" evidence="3">
    <location>
        <begin position="546"/>
        <end position="556"/>
    </location>
</feature>
<evidence type="ECO:0000313" key="6">
    <source>
        <dbReference type="Proteomes" id="UP000530660"/>
    </source>
</evidence>
<gene>
    <name evidence="5" type="ORF">F1559_001680</name>
</gene>
<dbReference type="Pfam" id="PF16987">
    <property type="entry name" value="KIX_2"/>
    <property type="match status" value="1"/>
</dbReference>
<dbReference type="AlphaFoldDB" id="A0A7J7ID19"/>
<evidence type="ECO:0000313" key="5">
    <source>
        <dbReference type="EMBL" id="KAF6000437.1"/>
    </source>
</evidence>
<feature type="region of interest" description="Disordered" evidence="3">
    <location>
        <begin position="543"/>
        <end position="569"/>
    </location>
</feature>
<organism evidence="5 6">
    <name type="scientific">Cyanidiococcus yangmingshanensis</name>
    <dbReference type="NCBI Taxonomy" id="2690220"/>
    <lineage>
        <taxon>Eukaryota</taxon>
        <taxon>Rhodophyta</taxon>
        <taxon>Bangiophyceae</taxon>
        <taxon>Cyanidiales</taxon>
        <taxon>Cyanidiaceae</taxon>
        <taxon>Cyanidiococcus</taxon>
    </lineage>
</organism>
<feature type="region of interest" description="Disordered" evidence="3">
    <location>
        <begin position="685"/>
        <end position="731"/>
    </location>
</feature>
<feature type="compositionally biased region" description="Polar residues" evidence="3">
    <location>
        <begin position="718"/>
        <end position="730"/>
    </location>
</feature>
<evidence type="ECO:0000256" key="2">
    <source>
        <dbReference type="ARBA" id="ARBA00023242"/>
    </source>
</evidence>
<feature type="compositionally biased region" description="Polar residues" evidence="3">
    <location>
        <begin position="923"/>
        <end position="935"/>
    </location>
</feature>
<dbReference type="Proteomes" id="UP000530660">
    <property type="component" value="Unassembled WGS sequence"/>
</dbReference>
<proteinExistence type="predicted"/>
<evidence type="ECO:0000256" key="3">
    <source>
        <dbReference type="SAM" id="MobiDB-lite"/>
    </source>
</evidence>
<dbReference type="EMBL" id="VWRR01000020">
    <property type="protein sequence ID" value="KAF6000437.1"/>
    <property type="molecule type" value="Genomic_DNA"/>
</dbReference>
<protein>
    <recommendedName>
        <fullName evidence="4">Mediator complex subunit 15 KIX domain-containing protein</fullName>
    </recommendedName>
</protein>
<dbReference type="OrthoDB" id="10494672at2759"/>
<feature type="compositionally biased region" description="Polar residues" evidence="3">
    <location>
        <begin position="138"/>
        <end position="154"/>
    </location>
</feature>
<dbReference type="InterPro" id="IPR036546">
    <property type="entry name" value="MED15_KIX"/>
</dbReference>
<evidence type="ECO:0000256" key="1">
    <source>
        <dbReference type="ARBA" id="ARBA00004123"/>
    </source>
</evidence>
<sequence>MAAEASRSWRETLTSQQRASVQKHIFTRLAALVQGVSEQDLWARSVTFEEREFMRASSQEEYLHRIAAGLQNAERAVGHRSDTARQPLGMPPHRQQQSPKAPNPLLMAPQPERMNGWRVSADDALHAQLDEQRKRSRSACSNSLALNQTETRPSRAYSMTSIPVDREYRKQMVQATLAGEHERSPNSFSVSSAVDGTRAPYVTHPSPAEVQQLGNVPTNERMSGAAAPFKRTSTPLSQQLFSAQQKEVIRTVLDAYHEMPEDLRVHGFGALPPHVIERLAQVFPNDPIVFAAFAAAMAVGPAQREVVYMRFVAALNAAREAAARYAISKSLSMAAASMSAQVASPSLRRSASLSMQESGLPASPKIMRSVSTHAMECGPHESPTRVFAELADFQAREGQAFRAAFGVIRTALQRQTDPFLREKHLENIQGILNLIQMNPSNLGGVRCPTLTDIQKARNYVRRWLALLHDVAGRGRNATNALKRGEAGTSSPNMGQINAHVRENADMQNLNTMGLSPGMRIPPDIPVSTSMPTSMERNLLAQTSGLSSSPPAAATAADMVDSNRWHTSRTRTPTDFRLTSHAEVAGRDQPTAASMDTNVVSRPPYPSGTAPSNEVAIPKLDGSAFAAPSSRASRGDYQSMVPNFGTETVAASHSPTQIPVMVPSLVTVVDENGTCVTLPTNVSPTKVVNADNEAGTQSARNSSQKTNEKITVDEGDHPSSVSTEQSDSNSPRAHFIEIVGKELESATADFLPTDESMKLERTLDWELGGPVIRLNVSVAPTTSPALGSNVVFLHFPILLMAYPSPRYLERQCRGIAITFRSLLSPTDGDEWAFRSCSRFLTIIRDFCAPEEARKIDRTFDCRVLRLRVLLLYANISVYDMARHWIQSIYAFAPIRDRAMSESGSQPTVGASPSAEEEFRAAAPSLSNDAHSPDSYMQRTMLASETPEMRDEEHWQRQAPKSLVDAVCQQWEAANGTN</sequence>
<accession>A0A7J7ID19</accession>
<comment type="subcellular location">
    <subcellularLocation>
        <location evidence="1">Nucleus</location>
    </subcellularLocation>
</comment>
<dbReference type="GO" id="GO:0005634">
    <property type="term" value="C:nucleus"/>
    <property type="evidence" value="ECO:0007669"/>
    <property type="project" value="UniProtKB-SubCell"/>
</dbReference>
<comment type="caution">
    <text evidence="5">The sequence shown here is derived from an EMBL/GenBank/DDBJ whole genome shotgun (WGS) entry which is preliminary data.</text>
</comment>
<name>A0A7J7ID19_9RHOD</name>
<feature type="region of interest" description="Disordered" evidence="3">
    <location>
        <begin position="75"/>
        <end position="109"/>
    </location>
</feature>